<keyword evidence="6" id="KW-0931">ER-Golgi transport</keyword>
<protein>
    <recommendedName>
        <fullName evidence="14">Coatomer subunit epsilon</fullName>
    </recommendedName>
</protein>
<dbReference type="PANTHER" id="PTHR10805">
    <property type="entry name" value="COATOMER SUBUNIT EPSILON"/>
    <property type="match status" value="1"/>
</dbReference>
<keyword evidence="11" id="KW-0175">Coiled coil</keyword>
<evidence type="ECO:0000256" key="7">
    <source>
        <dbReference type="ARBA" id="ARBA00022927"/>
    </source>
</evidence>
<dbReference type="InterPro" id="IPR006822">
    <property type="entry name" value="Coatomer_esu"/>
</dbReference>
<organism evidence="12 13">
    <name type="scientific">Lodderomyces beijingensis</name>
    <dbReference type="NCBI Taxonomy" id="1775926"/>
    <lineage>
        <taxon>Eukaryota</taxon>
        <taxon>Fungi</taxon>
        <taxon>Dikarya</taxon>
        <taxon>Ascomycota</taxon>
        <taxon>Saccharomycotina</taxon>
        <taxon>Pichiomycetes</taxon>
        <taxon>Debaryomycetaceae</taxon>
        <taxon>Candida/Lodderomyces clade</taxon>
        <taxon>Lodderomyces</taxon>
    </lineage>
</organism>
<keyword evidence="7" id="KW-0653">Protein transport</keyword>
<dbReference type="InterPro" id="IPR011990">
    <property type="entry name" value="TPR-like_helical_dom_sf"/>
</dbReference>
<keyword evidence="4" id="KW-0813">Transport</keyword>
<dbReference type="Pfam" id="PF04733">
    <property type="entry name" value="Coatomer_E"/>
    <property type="match status" value="1"/>
</dbReference>
<evidence type="ECO:0000313" key="12">
    <source>
        <dbReference type="EMBL" id="CAK9441647.1"/>
    </source>
</evidence>
<evidence type="ECO:0000256" key="9">
    <source>
        <dbReference type="ARBA" id="ARBA00023136"/>
    </source>
</evidence>
<dbReference type="PANTHER" id="PTHR10805:SF0">
    <property type="entry name" value="COATOMER SUBUNIT EPSILON"/>
    <property type="match status" value="1"/>
</dbReference>
<keyword evidence="9" id="KW-0472">Membrane</keyword>
<evidence type="ECO:0000256" key="3">
    <source>
        <dbReference type="ARBA" id="ARBA00008827"/>
    </source>
</evidence>
<keyword evidence="8" id="KW-0333">Golgi apparatus</keyword>
<evidence type="ECO:0000256" key="2">
    <source>
        <dbReference type="ARBA" id="ARBA00004347"/>
    </source>
</evidence>
<gene>
    <name evidence="12" type="ORF">LODBEIA_P55150</name>
</gene>
<dbReference type="EMBL" id="OZ022411">
    <property type="protein sequence ID" value="CAK9441647.1"/>
    <property type="molecule type" value="Genomic_DNA"/>
</dbReference>
<sequence>MEAFSDSNELYTIRNQFYTYQHNKVKSYSLDEFSEENQLKVLEIQIRSTIALGQDASKLIEDGKIRFPDNEELFQLLQAWNDLKDFGTDDSTYFEDLKAAKFELQAILTSLYLKKFEKDIDQSIKFLTNYIDNVSSLQKYNEIEVFLILMQLYLLKGDFKEATAVFRNLNSFPDFAKDEIIYQMIESWYGIIKGGAENISNAYDFYDEILNTGYNEGDVKGKIRILNTQLVLTLQLDHIPEAQELLKQIQSLSKEIPDDEAKDLSGDILANEIALDRLTNQGKNSKSLLEQLKKANPEHELLKDEQQKNELFDSLVAKYKSVET</sequence>
<dbReference type="GeneID" id="92210711"/>
<comment type="similarity">
    <text evidence="3">Belongs to the COPE family.</text>
</comment>
<evidence type="ECO:0000256" key="8">
    <source>
        <dbReference type="ARBA" id="ARBA00023034"/>
    </source>
</evidence>
<accession>A0ABP0ZT27</accession>
<dbReference type="RefSeq" id="XP_066832453.1">
    <property type="nucleotide sequence ID" value="XM_066975856.1"/>
</dbReference>
<keyword evidence="13" id="KW-1185">Reference proteome</keyword>
<evidence type="ECO:0000256" key="10">
    <source>
        <dbReference type="ARBA" id="ARBA00023329"/>
    </source>
</evidence>
<dbReference type="SUPFAM" id="SSF81901">
    <property type="entry name" value="HCP-like"/>
    <property type="match status" value="1"/>
</dbReference>
<feature type="coiled-coil region" evidence="11">
    <location>
        <begin position="242"/>
        <end position="309"/>
    </location>
</feature>
<evidence type="ECO:0000256" key="1">
    <source>
        <dbReference type="ARBA" id="ARBA00004255"/>
    </source>
</evidence>
<name>A0ABP0ZT27_9ASCO</name>
<evidence type="ECO:0000256" key="6">
    <source>
        <dbReference type="ARBA" id="ARBA00022892"/>
    </source>
</evidence>
<evidence type="ECO:0000313" key="13">
    <source>
        <dbReference type="Proteomes" id="UP001497383"/>
    </source>
</evidence>
<reference evidence="12 13" key="1">
    <citation type="submission" date="2024-03" db="EMBL/GenBank/DDBJ databases">
        <authorList>
            <person name="Brejova B."/>
        </authorList>
    </citation>
    <scope>NUCLEOTIDE SEQUENCE [LARGE SCALE GENOMIC DNA]</scope>
    <source>
        <strain evidence="12 13">CBS 14171</strain>
    </source>
</reference>
<evidence type="ECO:0008006" key="14">
    <source>
        <dbReference type="Google" id="ProtNLM"/>
    </source>
</evidence>
<evidence type="ECO:0000256" key="11">
    <source>
        <dbReference type="SAM" id="Coils"/>
    </source>
</evidence>
<keyword evidence="10" id="KW-0968">Cytoplasmic vesicle</keyword>
<comment type="subcellular location">
    <subcellularLocation>
        <location evidence="2">Cytoplasmic vesicle</location>
        <location evidence="2">COPI-coated vesicle membrane</location>
        <topology evidence="2">Peripheral membrane protein</topology>
        <orientation evidence="2">Cytoplasmic side</orientation>
    </subcellularLocation>
    <subcellularLocation>
        <location evidence="1">Golgi apparatus membrane</location>
        <topology evidence="1">Peripheral membrane protein</topology>
        <orientation evidence="1">Cytoplasmic side</orientation>
    </subcellularLocation>
</comment>
<evidence type="ECO:0000256" key="4">
    <source>
        <dbReference type="ARBA" id="ARBA00022448"/>
    </source>
</evidence>
<dbReference type="Proteomes" id="UP001497383">
    <property type="component" value="Chromosome 7"/>
</dbReference>
<dbReference type="Gene3D" id="1.25.40.10">
    <property type="entry name" value="Tetratricopeptide repeat domain"/>
    <property type="match status" value="1"/>
</dbReference>
<evidence type="ECO:0000256" key="5">
    <source>
        <dbReference type="ARBA" id="ARBA00022490"/>
    </source>
</evidence>
<proteinExistence type="inferred from homology"/>
<keyword evidence="5" id="KW-0963">Cytoplasm</keyword>